<dbReference type="EMBL" id="LSRX01005418">
    <property type="protein sequence ID" value="OLP73466.1"/>
    <property type="molecule type" value="Genomic_DNA"/>
</dbReference>
<organism evidence="2 3">
    <name type="scientific">Symbiodinium microadriaticum</name>
    <name type="common">Dinoflagellate</name>
    <name type="synonym">Zooxanthella microadriatica</name>
    <dbReference type="NCBI Taxonomy" id="2951"/>
    <lineage>
        <taxon>Eukaryota</taxon>
        <taxon>Sar</taxon>
        <taxon>Alveolata</taxon>
        <taxon>Dinophyceae</taxon>
        <taxon>Suessiales</taxon>
        <taxon>Symbiodiniaceae</taxon>
        <taxon>Symbiodinium</taxon>
    </lineage>
</organism>
<dbReference type="Proteomes" id="UP000186817">
    <property type="component" value="Unassembled WGS sequence"/>
</dbReference>
<dbReference type="Gene3D" id="2.80.10.50">
    <property type="match status" value="1"/>
</dbReference>
<accession>A0A1Q9BS41</accession>
<name>A0A1Q9BS41_SYMMI</name>
<proteinExistence type="predicted"/>
<comment type="caution">
    <text evidence="2">The sequence shown here is derived from an EMBL/GenBank/DDBJ whole genome shotgun (WGS) entry which is preliminary data.</text>
</comment>
<reference evidence="2 3" key="1">
    <citation type="submission" date="2016-02" db="EMBL/GenBank/DDBJ databases">
        <title>Genome analysis of coral dinoflagellate symbionts highlights evolutionary adaptations to a symbiotic lifestyle.</title>
        <authorList>
            <person name="Aranda M."/>
            <person name="Li Y."/>
            <person name="Liew Y.J."/>
            <person name="Baumgarten S."/>
            <person name="Simakov O."/>
            <person name="Wilson M."/>
            <person name="Piel J."/>
            <person name="Ashoor H."/>
            <person name="Bougouffa S."/>
            <person name="Bajic V.B."/>
            <person name="Ryu T."/>
            <person name="Ravasi T."/>
            <person name="Bayer T."/>
            <person name="Micklem G."/>
            <person name="Kim H."/>
            <person name="Bhak J."/>
            <person name="Lajeunesse T.C."/>
            <person name="Voolstra C.R."/>
        </authorList>
    </citation>
    <scope>NUCLEOTIDE SEQUENCE [LARGE SCALE GENOMIC DNA]</scope>
    <source>
        <strain evidence="2 3">CCMP2467</strain>
    </source>
</reference>
<protein>
    <submittedName>
        <fullName evidence="2">Uncharacterized protein</fullName>
    </submittedName>
</protein>
<evidence type="ECO:0000256" key="1">
    <source>
        <dbReference type="SAM" id="SignalP"/>
    </source>
</evidence>
<sequence>MVVCLRVAVIWASLAGIPTSFKLSEDANETEVSQVSSGGGLYSFGATVAIYNPRYQRLVQMNKGSNSMTSKHSGRIHLEMFETYERFIIVDAGGGKIGLHNTFNNRFLKMSGGSLVTSPIKAQGVVVGWSFVLSTSKPSYYTLSLSQAPSNLPVPGWESEYFEIIDGGDSGV</sequence>
<evidence type="ECO:0000313" key="2">
    <source>
        <dbReference type="EMBL" id="OLP73466.1"/>
    </source>
</evidence>
<feature type="chain" id="PRO_5013000171" evidence="1">
    <location>
        <begin position="17"/>
        <end position="172"/>
    </location>
</feature>
<evidence type="ECO:0000313" key="3">
    <source>
        <dbReference type="Proteomes" id="UP000186817"/>
    </source>
</evidence>
<feature type="signal peptide" evidence="1">
    <location>
        <begin position="1"/>
        <end position="16"/>
    </location>
</feature>
<keyword evidence="1" id="KW-0732">Signal</keyword>
<dbReference type="AlphaFoldDB" id="A0A1Q9BS41"/>
<dbReference type="OrthoDB" id="410237at2759"/>
<gene>
    <name evidence="2" type="ORF">AK812_SmicGene47286</name>
</gene>
<keyword evidence="3" id="KW-1185">Reference proteome</keyword>